<sequence length="304" mass="34097">LGSQYQRFCMLLDTFNDATWVASVTVRSHAWQSKHKFDPSGSRQSREGMTVPHGTDFVQGRAVQDKLVIGEHPLAGFIFLLGEKLPETHVLPSSVDGVLGLARPSSAVNEKVNFWRQMKEGLIRPIFGIKLCPREDPSQGTGELVLGSVCHQCKKGPITQFHLLPGPYWSFEIEQVSVNDWVVDAQKTVVIMDTSTGYIHGPERTVAEINSMIDPVESTGTFTFVNCDTWLALPTISFSGSFEELKFTPNDYVIKTTDGKCMSVFVSSKSDERFWRFGIAAHRHRYVIYNEFRKLVEFAAAKCP</sequence>
<dbReference type="Gene3D" id="2.40.70.10">
    <property type="entry name" value="Acid Proteases"/>
    <property type="match status" value="2"/>
</dbReference>
<dbReference type="PANTHER" id="PTHR47966">
    <property type="entry name" value="BETA-SITE APP-CLEAVING ENZYME, ISOFORM A-RELATED"/>
    <property type="match status" value="1"/>
</dbReference>
<evidence type="ECO:0000256" key="2">
    <source>
        <dbReference type="PIRSR" id="PIRSR601461-2"/>
    </source>
</evidence>
<gene>
    <name evidence="4" type="ORF">CSKR_105777</name>
</gene>
<feature type="disulfide bond" evidence="2">
    <location>
        <begin position="227"/>
        <end position="261"/>
    </location>
</feature>
<dbReference type="SUPFAM" id="SSF50630">
    <property type="entry name" value="Acid proteases"/>
    <property type="match status" value="1"/>
</dbReference>
<dbReference type="Proteomes" id="UP000286415">
    <property type="component" value="Unassembled WGS sequence"/>
</dbReference>
<dbReference type="InterPro" id="IPR021109">
    <property type="entry name" value="Peptidase_aspartic_dom_sf"/>
</dbReference>
<dbReference type="InterPro" id="IPR034164">
    <property type="entry name" value="Pepsin-like_dom"/>
</dbReference>
<dbReference type="PANTHER" id="PTHR47966:SF51">
    <property type="entry name" value="BETA-SITE APP-CLEAVING ENZYME, ISOFORM A-RELATED"/>
    <property type="match status" value="1"/>
</dbReference>
<comment type="similarity">
    <text evidence="1">Belongs to the peptidase A1 family.</text>
</comment>
<dbReference type="AlphaFoldDB" id="A0A8T1MXQ8"/>
<dbReference type="GO" id="GO:0004190">
    <property type="term" value="F:aspartic-type endopeptidase activity"/>
    <property type="evidence" value="ECO:0007669"/>
    <property type="project" value="InterPro"/>
</dbReference>
<feature type="domain" description="Peptidase A1" evidence="3">
    <location>
        <begin position="1"/>
        <end position="299"/>
    </location>
</feature>
<evidence type="ECO:0000313" key="5">
    <source>
        <dbReference type="Proteomes" id="UP000286415"/>
    </source>
</evidence>
<dbReference type="CDD" id="cd05471">
    <property type="entry name" value="pepsin_like"/>
    <property type="match status" value="1"/>
</dbReference>
<feature type="non-terminal residue" evidence="4">
    <location>
        <position position="1"/>
    </location>
</feature>
<keyword evidence="5" id="KW-1185">Reference proteome</keyword>
<dbReference type="PROSITE" id="PS51767">
    <property type="entry name" value="PEPTIDASE_A1"/>
    <property type="match status" value="1"/>
</dbReference>
<reference evidence="4 5" key="1">
    <citation type="journal article" date="2018" name="Biotechnol. Adv.">
        <title>Improved genomic resources and new bioinformatic workflow for the carcinogenic parasite Clonorchis sinensis: Biotechnological implications.</title>
        <authorList>
            <person name="Wang D."/>
            <person name="Korhonen P.K."/>
            <person name="Gasser R.B."/>
            <person name="Young N.D."/>
        </authorList>
    </citation>
    <scope>NUCLEOTIDE SEQUENCE [LARGE SCALE GENOMIC DNA]</scope>
    <source>
        <strain evidence="4">Cs-k2</strain>
    </source>
</reference>
<comment type="caution">
    <text evidence="4">The sequence shown here is derived from an EMBL/GenBank/DDBJ whole genome shotgun (WGS) entry which is preliminary data.</text>
</comment>
<dbReference type="EMBL" id="NIRI02000010">
    <property type="protein sequence ID" value="KAG5453662.1"/>
    <property type="molecule type" value="Genomic_DNA"/>
</dbReference>
<dbReference type="OrthoDB" id="771136at2759"/>
<dbReference type="Pfam" id="PF00026">
    <property type="entry name" value="Asp"/>
    <property type="match status" value="1"/>
</dbReference>
<dbReference type="GO" id="GO:0006508">
    <property type="term" value="P:proteolysis"/>
    <property type="evidence" value="ECO:0007669"/>
    <property type="project" value="InterPro"/>
</dbReference>
<dbReference type="InterPro" id="IPR001461">
    <property type="entry name" value="Aspartic_peptidase_A1"/>
</dbReference>
<reference evidence="4 5" key="2">
    <citation type="journal article" date="2021" name="Genomics">
        <title>High-quality reference genome for Clonorchis sinensis.</title>
        <authorList>
            <person name="Young N.D."/>
            <person name="Stroehlein A.J."/>
            <person name="Kinkar L."/>
            <person name="Wang T."/>
            <person name="Sohn W.M."/>
            <person name="Chang B.C.H."/>
            <person name="Kaur P."/>
            <person name="Weisz D."/>
            <person name="Dudchenko O."/>
            <person name="Aiden E.L."/>
            <person name="Korhonen P.K."/>
            <person name="Gasser R.B."/>
        </authorList>
    </citation>
    <scope>NUCLEOTIDE SEQUENCE [LARGE SCALE GENOMIC DNA]</scope>
    <source>
        <strain evidence="4">Cs-k2</strain>
    </source>
</reference>
<evidence type="ECO:0000313" key="4">
    <source>
        <dbReference type="EMBL" id="KAG5453662.1"/>
    </source>
</evidence>
<evidence type="ECO:0000259" key="3">
    <source>
        <dbReference type="PROSITE" id="PS51767"/>
    </source>
</evidence>
<accession>A0A8T1MXQ8</accession>
<proteinExistence type="inferred from homology"/>
<name>A0A8T1MXQ8_CLOSI</name>
<protein>
    <submittedName>
        <fullName evidence="4">Gastricsin</fullName>
    </submittedName>
</protein>
<dbReference type="InterPro" id="IPR033121">
    <property type="entry name" value="PEPTIDASE_A1"/>
</dbReference>
<evidence type="ECO:0000256" key="1">
    <source>
        <dbReference type="ARBA" id="ARBA00007447"/>
    </source>
</evidence>
<organism evidence="4 5">
    <name type="scientific">Clonorchis sinensis</name>
    <name type="common">Chinese liver fluke</name>
    <dbReference type="NCBI Taxonomy" id="79923"/>
    <lineage>
        <taxon>Eukaryota</taxon>
        <taxon>Metazoa</taxon>
        <taxon>Spiralia</taxon>
        <taxon>Lophotrochozoa</taxon>
        <taxon>Platyhelminthes</taxon>
        <taxon>Trematoda</taxon>
        <taxon>Digenea</taxon>
        <taxon>Opisthorchiida</taxon>
        <taxon>Opisthorchiata</taxon>
        <taxon>Opisthorchiidae</taxon>
        <taxon>Clonorchis</taxon>
    </lineage>
</organism>
<keyword evidence="2" id="KW-1015">Disulfide bond</keyword>